<dbReference type="InterPro" id="IPR036388">
    <property type="entry name" value="WH-like_DNA-bd_sf"/>
</dbReference>
<evidence type="ECO:0000259" key="5">
    <source>
        <dbReference type="PROSITE" id="PS50931"/>
    </source>
</evidence>
<dbReference type="InterPro" id="IPR000847">
    <property type="entry name" value="LysR_HTH_N"/>
</dbReference>
<organism evidence="6 7">
    <name type="scientific">Pluralibacter gergoviae</name>
    <name type="common">Enterobacter gergoviae</name>
    <dbReference type="NCBI Taxonomy" id="61647"/>
    <lineage>
        <taxon>Bacteria</taxon>
        <taxon>Pseudomonadati</taxon>
        <taxon>Pseudomonadota</taxon>
        <taxon>Gammaproteobacteria</taxon>
        <taxon>Enterobacterales</taxon>
        <taxon>Enterobacteriaceae</taxon>
        <taxon>Pluralibacter</taxon>
    </lineage>
</organism>
<evidence type="ECO:0000256" key="3">
    <source>
        <dbReference type="ARBA" id="ARBA00023125"/>
    </source>
</evidence>
<keyword evidence="2" id="KW-0805">Transcription regulation</keyword>
<dbReference type="SUPFAM" id="SSF53850">
    <property type="entry name" value="Periplasmic binding protein-like II"/>
    <property type="match status" value="1"/>
</dbReference>
<dbReference type="Pfam" id="PF03466">
    <property type="entry name" value="LysR_substrate"/>
    <property type="match status" value="1"/>
</dbReference>
<dbReference type="GO" id="GO:0003700">
    <property type="term" value="F:DNA-binding transcription factor activity"/>
    <property type="evidence" value="ECO:0007669"/>
    <property type="project" value="InterPro"/>
</dbReference>
<dbReference type="InterPro" id="IPR036390">
    <property type="entry name" value="WH_DNA-bd_sf"/>
</dbReference>
<dbReference type="FunFam" id="1.10.10.10:FF:000001">
    <property type="entry name" value="LysR family transcriptional regulator"/>
    <property type="match status" value="1"/>
</dbReference>
<dbReference type="Proteomes" id="UP000036196">
    <property type="component" value="Unassembled WGS sequence"/>
</dbReference>
<keyword evidence="3" id="KW-0238">DNA-binding</keyword>
<dbReference type="InterPro" id="IPR005119">
    <property type="entry name" value="LysR_subst-bd"/>
</dbReference>
<dbReference type="GO" id="GO:0003677">
    <property type="term" value="F:DNA binding"/>
    <property type="evidence" value="ECO:0007669"/>
    <property type="project" value="UniProtKB-KW"/>
</dbReference>
<sequence length="407" mass="44801">MQTKNKNKTLNIMQLRFFCQVAYRGSISRAADDLFRTQSAITRAIRDLESSLEVTLFERHYSGMVLTEYGRCVLPRARRAIADLLAIPGQLQRLKALRGRDGADAGWLFNSRRLEIFLQLFQVHHGQTVANLLGITQPAVSAALKILEKGAGTALFHRTPEGVRPTPAAEAIWPNISRALNELPHIRSDIAARRGVLEGRVRIGALPLSRTQLLPAAISAFLARYPGIAIMTYESPYESLVADMRAGNIDFILGALREHDELPDLTREALFAEEMLILVRGGHPLLEHPCPQSQLADARWVLPRANAPARRLLDRAFSAMGLVSPTPCVETGDAAMVRGLLLNSDMLAAVSASQMRFELDNGILVPLPVPLPDTVRQIGLTVREGSLPSPATQALLDFIRQRLPATE</sequence>
<evidence type="ECO:0000256" key="4">
    <source>
        <dbReference type="ARBA" id="ARBA00023163"/>
    </source>
</evidence>
<evidence type="ECO:0000313" key="7">
    <source>
        <dbReference type="Proteomes" id="UP000036196"/>
    </source>
</evidence>
<dbReference type="Gene3D" id="1.10.10.10">
    <property type="entry name" value="Winged helix-like DNA-binding domain superfamily/Winged helix DNA-binding domain"/>
    <property type="match status" value="2"/>
</dbReference>
<dbReference type="PANTHER" id="PTHR30419">
    <property type="entry name" value="HTH-TYPE TRANSCRIPTIONAL REGULATOR YBHD"/>
    <property type="match status" value="1"/>
</dbReference>
<dbReference type="PANTHER" id="PTHR30419:SF14">
    <property type="entry name" value="LYSR FAMILY TRANSCRIPTIONAL REGULATOR"/>
    <property type="match status" value="1"/>
</dbReference>
<name>A0A0J5LA27_PLUGE</name>
<evidence type="ECO:0000256" key="1">
    <source>
        <dbReference type="ARBA" id="ARBA00009437"/>
    </source>
</evidence>
<keyword evidence="7" id="KW-1185">Reference proteome</keyword>
<feature type="domain" description="HTH lysR-type" evidence="5">
    <location>
        <begin position="10"/>
        <end position="67"/>
    </location>
</feature>
<dbReference type="GO" id="GO:0005829">
    <property type="term" value="C:cytosol"/>
    <property type="evidence" value="ECO:0007669"/>
    <property type="project" value="TreeGrafter"/>
</dbReference>
<feature type="domain" description="HTH lysR-type" evidence="5">
    <location>
        <begin position="109"/>
        <end position="166"/>
    </location>
</feature>
<protein>
    <submittedName>
        <fullName evidence="6">LysR family transcriptional regulator</fullName>
    </submittedName>
</protein>
<dbReference type="InterPro" id="IPR050950">
    <property type="entry name" value="HTH-type_LysR_regulators"/>
</dbReference>
<dbReference type="Pfam" id="PF00126">
    <property type="entry name" value="HTH_1"/>
    <property type="match status" value="2"/>
</dbReference>
<evidence type="ECO:0000256" key="2">
    <source>
        <dbReference type="ARBA" id="ARBA00023015"/>
    </source>
</evidence>
<dbReference type="Gene3D" id="3.40.190.290">
    <property type="match status" value="1"/>
</dbReference>
<comment type="caution">
    <text evidence="6">The sequence shown here is derived from an EMBL/GenBank/DDBJ whole genome shotgun (WGS) entry which is preliminary data.</text>
</comment>
<reference evidence="6 7" key="1">
    <citation type="submission" date="2015-05" db="EMBL/GenBank/DDBJ databases">
        <title>Genome sequences of Pluralibacter gergoviae.</title>
        <authorList>
            <person name="Greninger A.L."/>
            <person name="Miller S."/>
        </authorList>
    </citation>
    <scope>NUCLEOTIDE SEQUENCE [LARGE SCALE GENOMIC DNA]</scope>
    <source>
        <strain evidence="6 7">JS81F13</strain>
    </source>
</reference>
<dbReference type="PRINTS" id="PR00039">
    <property type="entry name" value="HTHLYSR"/>
</dbReference>
<keyword evidence="4" id="KW-0804">Transcription</keyword>
<evidence type="ECO:0000313" key="6">
    <source>
        <dbReference type="EMBL" id="KMK15450.1"/>
    </source>
</evidence>
<gene>
    <name evidence="6" type="ORF">ABW06_05615</name>
</gene>
<comment type="similarity">
    <text evidence="1">Belongs to the LysR transcriptional regulatory family.</text>
</comment>
<dbReference type="PROSITE" id="PS50931">
    <property type="entry name" value="HTH_LYSR"/>
    <property type="match status" value="2"/>
</dbReference>
<accession>A0A0J5LA27</accession>
<dbReference type="RefSeq" id="WP_048278420.1">
    <property type="nucleotide sequence ID" value="NZ_LDZF01000004.1"/>
</dbReference>
<dbReference type="PATRIC" id="fig|61647.15.peg.3967"/>
<dbReference type="AlphaFoldDB" id="A0A0J5LA27"/>
<proteinExistence type="inferred from homology"/>
<dbReference type="SUPFAM" id="SSF46785">
    <property type="entry name" value="Winged helix' DNA-binding domain"/>
    <property type="match status" value="2"/>
</dbReference>
<dbReference type="EMBL" id="LDZF01000004">
    <property type="protein sequence ID" value="KMK15450.1"/>
    <property type="molecule type" value="Genomic_DNA"/>
</dbReference>